<sequence>MAGRRRPHRRRARPVVTARRARWRPGLDPRAVFHPPPAPAADPDPPADPRVVVVGGGIAGMTAALGLAERGVRVTLLERDERLGGRVSSWPVVLPDGGTAHMGRGFHAFFRQYYNLRAVLRRTDPTLDRLRPLEDYPLVRSGGGSDSFAGIPRTPPWNLAAFVARSPSFDLAGLRGVDVEQALGLLDVDFPRTFSTLDGVSAAEVLDRLRFPEGARHLALEVFARSFFADPHDFSGAELLAMFHLYFVGSAEGLLFDVPVDEADGTLWAPLGAHLHSLGVETRVGREVDAVEDAEVGGLLVRHRDRSGGGVVGTPADAVVLALDPVGLRRLVATSPGLGGATAEGARWRDAVAAVRSAPPFAVWRLWLDGPVRPDRPPFLGTSGYGPLDNVSVLERFEDHATSWAAAHGGSVVELHAYAVPPGSEEERLRAALLDALHAVYPETERLRAVHEEWLVREDCVLVGTEPWASRPGVATPDPRVVLAGDTVRCDLPVALMERAATTGWLAADALLTGWGRPGHGVWSVPLTSRLGRAPGLARRGLRAARGLRRR</sequence>
<comment type="caution">
    <text evidence="3">The sequence shown here is derived from an EMBL/GenBank/DDBJ whole genome shotgun (WGS) entry which is preliminary data.</text>
</comment>
<dbReference type="InterPro" id="IPR036188">
    <property type="entry name" value="FAD/NAD-bd_sf"/>
</dbReference>
<dbReference type="InterPro" id="IPR050464">
    <property type="entry name" value="Zeta_carotene_desat/Oxidored"/>
</dbReference>
<protein>
    <submittedName>
        <fullName evidence="3">FAD-dependent oxidoreductase</fullName>
    </submittedName>
</protein>
<dbReference type="EMBL" id="JAFDVD010000001">
    <property type="protein sequence ID" value="MBM6398795.1"/>
    <property type="molecule type" value="Genomic_DNA"/>
</dbReference>
<dbReference type="Gene3D" id="3.50.50.60">
    <property type="entry name" value="FAD/NAD(P)-binding domain"/>
    <property type="match status" value="1"/>
</dbReference>
<evidence type="ECO:0000259" key="2">
    <source>
        <dbReference type="Pfam" id="PF01593"/>
    </source>
</evidence>
<keyword evidence="4" id="KW-1185">Reference proteome</keyword>
<feature type="domain" description="Amine oxidase" evidence="2">
    <location>
        <begin position="58"/>
        <end position="512"/>
    </location>
</feature>
<dbReference type="Proteomes" id="UP001430172">
    <property type="component" value="Unassembled WGS sequence"/>
</dbReference>
<evidence type="ECO:0000256" key="1">
    <source>
        <dbReference type="SAM" id="MobiDB-lite"/>
    </source>
</evidence>
<feature type="region of interest" description="Disordered" evidence="1">
    <location>
        <begin position="1"/>
        <end position="48"/>
    </location>
</feature>
<evidence type="ECO:0000313" key="4">
    <source>
        <dbReference type="Proteomes" id="UP001430172"/>
    </source>
</evidence>
<gene>
    <name evidence="3" type="ORF">JQN70_00160</name>
</gene>
<organism evidence="3 4">
    <name type="scientific">Phycicoccus sonneratiae</name>
    <dbReference type="NCBI Taxonomy" id="2807628"/>
    <lineage>
        <taxon>Bacteria</taxon>
        <taxon>Bacillati</taxon>
        <taxon>Actinomycetota</taxon>
        <taxon>Actinomycetes</taxon>
        <taxon>Micrococcales</taxon>
        <taxon>Intrasporangiaceae</taxon>
        <taxon>Phycicoccus</taxon>
    </lineage>
</organism>
<reference evidence="3" key="1">
    <citation type="submission" date="2021-02" db="EMBL/GenBank/DDBJ databases">
        <title>Phycicoccus sp. MQZ13P-5T, whole genome shotgun sequence.</title>
        <authorList>
            <person name="Tuo L."/>
        </authorList>
    </citation>
    <scope>NUCLEOTIDE SEQUENCE</scope>
    <source>
        <strain evidence="3">MQZ13P-5</strain>
    </source>
</reference>
<dbReference type="Pfam" id="PF01593">
    <property type="entry name" value="Amino_oxidase"/>
    <property type="match status" value="1"/>
</dbReference>
<dbReference type="PANTHER" id="PTHR42923:SF43">
    <property type="entry name" value="AMINE OXIDASE"/>
    <property type="match status" value="1"/>
</dbReference>
<feature type="compositionally biased region" description="Pro residues" evidence="1">
    <location>
        <begin position="34"/>
        <end position="48"/>
    </location>
</feature>
<dbReference type="SUPFAM" id="SSF51905">
    <property type="entry name" value="FAD/NAD(P)-binding domain"/>
    <property type="match status" value="1"/>
</dbReference>
<dbReference type="PANTHER" id="PTHR42923">
    <property type="entry name" value="PROTOPORPHYRINOGEN OXIDASE"/>
    <property type="match status" value="1"/>
</dbReference>
<accession>A0ABS2CFZ2</accession>
<proteinExistence type="predicted"/>
<name>A0ABS2CFZ2_9MICO</name>
<evidence type="ECO:0000313" key="3">
    <source>
        <dbReference type="EMBL" id="MBM6398795.1"/>
    </source>
</evidence>
<dbReference type="InterPro" id="IPR002937">
    <property type="entry name" value="Amino_oxidase"/>
</dbReference>
<feature type="compositionally biased region" description="Basic residues" evidence="1">
    <location>
        <begin position="1"/>
        <end position="23"/>
    </location>
</feature>